<dbReference type="STRING" id="583355.Caka_0950"/>
<evidence type="ECO:0000313" key="1">
    <source>
        <dbReference type="EMBL" id="ADE53972.1"/>
    </source>
</evidence>
<keyword evidence="1" id="KW-0418">Kinase</keyword>
<accession>D5EQX9</accession>
<dbReference type="RefSeq" id="WP_013042696.1">
    <property type="nucleotide sequence ID" value="NC_014008.1"/>
</dbReference>
<gene>
    <name evidence="1" type="ordered locus">Caka_0950</name>
</gene>
<organism evidence="1 2">
    <name type="scientific">Coraliomargarita akajimensis (strain DSM 45221 / IAM 15411 / JCM 23193 / KCTC 12865 / 04OKA010-24)</name>
    <dbReference type="NCBI Taxonomy" id="583355"/>
    <lineage>
        <taxon>Bacteria</taxon>
        <taxon>Pseudomonadati</taxon>
        <taxon>Verrucomicrobiota</taxon>
        <taxon>Opitutia</taxon>
        <taxon>Puniceicoccales</taxon>
        <taxon>Coraliomargaritaceae</taxon>
        <taxon>Coraliomargarita</taxon>
    </lineage>
</organism>
<name>D5EQX9_CORAD</name>
<keyword evidence="1" id="KW-0808">Transferase</keyword>
<dbReference type="EMBL" id="CP001998">
    <property type="protein sequence ID" value="ADE53972.1"/>
    <property type="molecule type" value="Genomic_DNA"/>
</dbReference>
<dbReference type="Gene3D" id="3.40.50.300">
    <property type="entry name" value="P-loop containing nucleotide triphosphate hydrolases"/>
    <property type="match status" value="1"/>
</dbReference>
<proteinExistence type="predicted"/>
<dbReference type="InterPro" id="IPR027417">
    <property type="entry name" value="P-loop_NTPase"/>
</dbReference>
<dbReference type="eggNOG" id="COG1102">
    <property type="taxonomic scope" value="Bacteria"/>
</dbReference>
<reference evidence="1 2" key="1">
    <citation type="journal article" date="2010" name="Stand. Genomic Sci.">
        <title>Complete genome sequence of Coraliomargarita akajimensis type strain (04OKA010-24).</title>
        <authorList>
            <person name="Mavromatis K."/>
            <person name="Abt B."/>
            <person name="Brambilla E."/>
            <person name="Lapidus A."/>
            <person name="Copeland A."/>
            <person name="Deshpande S."/>
            <person name="Nolan M."/>
            <person name="Lucas S."/>
            <person name="Tice H."/>
            <person name="Cheng J.F."/>
            <person name="Han C."/>
            <person name="Detter J.C."/>
            <person name="Woyke T."/>
            <person name="Goodwin L."/>
            <person name="Pitluck S."/>
            <person name="Held B."/>
            <person name="Brettin T."/>
            <person name="Tapia R."/>
            <person name="Ivanova N."/>
            <person name="Mikhailova N."/>
            <person name="Pati A."/>
            <person name="Liolios K."/>
            <person name="Chen A."/>
            <person name="Palaniappan K."/>
            <person name="Land M."/>
            <person name="Hauser L."/>
            <person name="Chang Y.J."/>
            <person name="Jeffries C.D."/>
            <person name="Rohde M."/>
            <person name="Goker M."/>
            <person name="Bristow J."/>
            <person name="Eisen J.A."/>
            <person name="Markowitz V."/>
            <person name="Hugenholtz P."/>
            <person name="Klenk H.P."/>
            <person name="Kyrpides N.C."/>
        </authorList>
    </citation>
    <scope>NUCLEOTIDE SEQUENCE [LARGE SCALE GENOMIC DNA]</scope>
    <source>
        <strain evidence="2">DSM 45221 / IAM 15411 / JCM 23193 / KCTC 12865</strain>
    </source>
</reference>
<dbReference type="GO" id="GO:0016301">
    <property type="term" value="F:kinase activity"/>
    <property type="evidence" value="ECO:0007669"/>
    <property type="project" value="UniProtKB-KW"/>
</dbReference>
<dbReference type="OrthoDB" id="190433at2"/>
<protein>
    <submittedName>
        <fullName evidence="1">Putative cytidylate kinase</fullName>
    </submittedName>
</protein>
<dbReference type="Proteomes" id="UP000000925">
    <property type="component" value="Chromosome"/>
</dbReference>
<sequence length="232" mass="25652">MSLPSLLKECGTYIALNLAPRDDASHANRQAPTITISRQSGARGIAICEALHRKLQAHNTDDSLPWTLYDSQLGKKILEDHGLPEYLEKFIPDQAVGEFQSTVNELLGRHPSLYSLFKDTEETIKALASSGHSIIVGRGGNCITAGMSNVLSIRLIGSLQKRHRYLVEKTGSSDETVDKLIKHEDQARSSYVKQHFGKNIDDAYIYDLVINTDHISNEGVAEAIIQALRELS</sequence>
<dbReference type="AlphaFoldDB" id="D5EQX9"/>
<dbReference type="Pfam" id="PF13189">
    <property type="entry name" value="Cytidylate_kin2"/>
    <property type="match status" value="1"/>
</dbReference>
<keyword evidence="2" id="KW-1185">Reference proteome</keyword>
<dbReference type="HOGENOM" id="CLU_065155_2_1_0"/>
<dbReference type="KEGG" id="caa:Caka_0950"/>
<evidence type="ECO:0000313" key="2">
    <source>
        <dbReference type="Proteomes" id="UP000000925"/>
    </source>
</evidence>